<keyword evidence="1" id="KW-0813">Transport</keyword>
<dbReference type="SUPFAM" id="SSF52540">
    <property type="entry name" value="P-loop containing nucleoside triphosphate hydrolases"/>
    <property type="match status" value="1"/>
</dbReference>
<evidence type="ECO:0000256" key="3">
    <source>
        <dbReference type="ARBA" id="ARBA00022519"/>
    </source>
</evidence>
<keyword evidence="3" id="KW-0997">Cell inner membrane</keyword>
<dbReference type="EMBL" id="CADIKM010000025">
    <property type="protein sequence ID" value="CAB3797022.1"/>
    <property type="molecule type" value="Genomic_DNA"/>
</dbReference>
<dbReference type="GO" id="GO:0005886">
    <property type="term" value="C:plasma membrane"/>
    <property type="evidence" value="ECO:0007669"/>
    <property type="project" value="TreeGrafter"/>
</dbReference>
<keyword evidence="8" id="KW-1185">Reference proteome</keyword>
<dbReference type="CDD" id="cd03219">
    <property type="entry name" value="ABC_Mj1267_LivG_branched"/>
    <property type="match status" value="1"/>
</dbReference>
<evidence type="ECO:0000256" key="1">
    <source>
        <dbReference type="ARBA" id="ARBA00022448"/>
    </source>
</evidence>
<keyword evidence="3" id="KW-0472">Membrane</keyword>
<dbReference type="RefSeq" id="WP_175106707.1">
    <property type="nucleotide sequence ID" value="NZ_CADIKM010000025.1"/>
</dbReference>
<protein>
    <submittedName>
        <fullName evidence="7">Sulfate/thiosulfate import ATP-binding protein CysA</fullName>
    </submittedName>
</protein>
<sequence length="244" mass="26739">MSLLEARGIHKRFGPFVALEHVDLTVEARQFHGVIGPNGSGKSTLLKCLVGAEDVTRGTIALAGKRIEKLDPAERARSGMSLKFQIVSIIAQLSVFDNVLLAVQAHDSFLSLLGSRTRRKSAARVDALLASFRLTRYADVTAGTLSHGHQQWLEIAMALASEPRLLLLDEPTAGMSIEERRLTGELLRPLKEHCSVLIVEHDLDFIRGICDVLTVLHQGEVLDSGTVAHIQSSRKVQEVYLAHV</sequence>
<evidence type="ECO:0000256" key="5">
    <source>
        <dbReference type="ARBA" id="ARBA00022840"/>
    </source>
</evidence>
<dbReference type="PROSITE" id="PS50893">
    <property type="entry name" value="ABC_TRANSPORTER_2"/>
    <property type="match status" value="1"/>
</dbReference>
<accession>A0A6S7BFM9</accession>
<keyword evidence="2" id="KW-1003">Cell membrane</keyword>
<dbReference type="AlphaFoldDB" id="A0A6S7BFM9"/>
<dbReference type="InterPro" id="IPR003593">
    <property type="entry name" value="AAA+_ATPase"/>
</dbReference>
<evidence type="ECO:0000256" key="2">
    <source>
        <dbReference type="ARBA" id="ARBA00022475"/>
    </source>
</evidence>
<evidence type="ECO:0000259" key="6">
    <source>
        <dbReference type="PROSITE" id="PS50893"/>
    </source>
</evidence>
<keyword evidence="5 7" id="KW-0067">ATP-binding</keyword>
<dbReference type="Proteomes" id="UP000494115">
    <property type="component" value="Unassembled WGS sequence"/>
</dbReference>
<gene>
    <name evidence="7" type="primary">cysA_1</name>
    <name evidence="7" type="ORF">LMG28138_04173</name>
</gene>
<dbReference type="InterPro" id="IPR051120">
    <property type="entry name" value="ABC_AA/LPS_Transport"/>
</dbReference>
<proteinExistence type="predicted"/>
<reference evidence="7 8" key="1">
    <citation type="submission" date="2020-04" db="EMBL/GenBank/DDBJ databases">
        <authorList>
            <person name="De Canck E."/>
        </authorList>
    </citation>
    <scope>NUCLEOTIDE SEQUENCE [LARGE SCALE GENOMIC DNA]</scope>
    <source>
        <strain evidence="7 8">LMG 28138</strain>
    </source>
</reference>
<dbReference type="GO" id="GO:0005524">
    <property type="term" value="F:ATP binding"/>
    <property type="evidence" value="ECO:0007669"/>
    <property type="project" value="UniProtKB-KW"/>
</dbReference>
<keyword evidence="4" id="KW-0547">Nucleotide-binding</keyword>
<dbReference type="GO" id="GO:0016887">
    <property type="term" value="F:ATP hydrolysis activity"/>
    <property type="evidence" value="ECO:0007669"/>
    <property type="project" value="InterPro"/>
</dbReference>
<dbReference type="PANTHER" id="PTHR45772">
    <property type="entry name" value="CONSERVED COMPONENT OF ABC TRANSPORTER FOR NATURAL AMINO ACIDS-RELATED"/>
    <property type="match status" value="1"/>
</dbReference>
<dbReference type="SMART" id="SM00382">
    <property type="entry name" value="AAA"/>
    <property type="match status" value="1"/>
</dbReference>
<name>A0A6S7BFM9_9BURK</name>
<dbReference type="Gene3D" id="3.40.50.300">
    <property type="entry name" value="P-loop containing nucleotide triphosphate hydrolases"/>
    <property type="match status" value="1"/>
</dbReference>
<dbReference type="InterPro" id="IPR003439">
    <property type="entry name" value="ABC_transporter-like_ATP-bd"/>
</dbReference>
<feature type="domain" description="ABC transporter" evidence="6">
    <location>
        <begin position="4"/>
        <end position="243"/>
    </location>
</feature>
<organism evidence="7 8">
    <name type="scientific">Pararobbsia alpina</name>
    <dbReference type="NCBI Taxonomy" id="621374"/>
    <lineage>
        <taxon>Bacteria</taxon>
        <taxon>Pseudomonadati</taxon>
        <taxon>Pseudomonadota</taxon>
        <taxon>Betaproteobacteria</taxon>
        <taxon>Burkholderiales</taxon>
        <taxon>Burkholderiaceae</taxon>
        <taxon>Pararobbsia</taxon>
    </lineage>
</organism>
<dbReference type="PANTHER" id="PTHR45772:SF2">
    <property type="entry name" value="ABC TRANSPORTER ATP-BINDING PROTEIN"/>
    <property type="match status" value="1"/>
</dbReference>
<evidence type="ECO:0000256" key="4">
    <source>
        <dbReference type="ARBA" id="ARBA00022741"/>
    </source>
</evidence>
<dbReference type="InterPro" id="IPR027417">
    <property type="entry name" value="P-loop_NTPase"/>
</dbReference>
<evidence type="ECO:0000313" key="8">
    <source>
        <dbReference type="Proteomes" id="UP000494115"/>
    </source>
</evidence>
<dbReference type="Pfam" id="PF00005">
    <property type="entry name" value="ABC_tran"/>
    <property type="match status" value="1"/>
</dbReference>
<evidence type="ECO:0000313" key="7">
    <source>
        <dbReference type="EMBL" id="CAB3797022.1"/>
    </source>
</evidence>